<organism evidence="2 3">
    <name type="scientific">Blattamonas nauphoetae</name>
    <dbReference type="NCBI Taxonomy" id="2049346"/>
    <lineage>
        <taxon>Eukaryota</taxon>
        <taxon>Metamonada</taxon>
        <taxon>Preaxostyla</taxon>
        <taxon>Oxymonadida</taxon>
        <taxon>Blattamonas</taxon>
    </lineage>
</organism>
<sequence length="585" mass="63115">MKASNIVASNDSTSKRSPSDATEEADSAVHPTNRECSHQGAQEIHENSGHHHISKESTIDRFDEPKLTSNRKSTRPKSLHTEEDSQKGLPKVMSKRGSTTTVGFKVPEMAEVISQNGFEFFPLGSFIVSLFDETVPSNRFLFSCRLLEETGRCLTQIDPINSRAHLVGLLPRLVSSLCDTSFDKTFCFTSSIRSFADGPEAHLMILKLIQEQAPSASFARILLCFASVTHSQPDLFSLQSEQISDTIINNVHAALSQPSLTARCSALQFLSLYVSSATSQTLSPSTTCAMFERQPFSIPIYGANKKILFNTEYTITDASEKPAGSSVIVMQSETAMTTPSEPARITGITKVEHVNDEKEIRLSWEGKLMTNGPYTVTLSVNGTSTTTLTVPFDAGGTTSTNPELTRLLSISSQVNGTDLNTTTLTLSGHKLPSGSATLTVVPSSVASGSETEANIINVTMSFTESEDDSTGTVSIPLYPKSTLAYGETYRIVSLSTAKCIDATLTFAIPDEPTRLEKVSPVLSDDENSLDLSFEGRAFDSGVCTLTLEQAASNADLVVTLTRDEDGTLSCSISTDDSESPHAVFD</sequence>
<comment type="caution">
    <text evidence="2">The sequence shown here is derived from an EMBL/GenBank/DDBJ whole genome shotgun (WGS) entry which is preliminary data.</text>
</comment>
<feature type="compositionally biased region" description="Basic and acidic residues" evidence="1">
    <location>
        <begin position="32"/>
        <end position="66"/>
    </location>
</feature>
<dbReference type="EMBL" id="JARBJD010000212">
    <property type="protein sequence ID" value="KAK2947048.1"/>
    <property type="molecule type" value="Genomic_DNA"/>
</dbReference>
<protein>
    <submittedName>
        <fullName evidence="2">Uncharacterized protein</fullName>
    </submittedName>
</protein>
<evidence type="ECO:0000256" key="1">
    <source>
        <dbReference type="SAM" id="MobiDB-lite"/>
    </source>
</evidence>
<proteinExistence type="predicted"/>
<feature type="compositionally biased region" description="Polar residues" evidence="1">
    <location>
        <begin position="1"/>
        <end position="12"/>
    </location>
</feature>
<reference evidence="2 3" key="1">
    <citation type="journal article" date="2022" name="bioRxiv">
        <title>Genomics of Preaxostyla Flagellates Illuminates Evolutionary Transitions and the Path Towards Mitochondrial Loss.</title>
        <authorList>
            <person name="Novak L.V.F."/>
            <person name="Treitli S.C."/>
            <person name="Pyrih J."/>
            <person name="Halakuc P."/>
            <person name="Pipaliya S.V."/>
            <person name="Vacek V."/>
            <person name="Brzon O."/>
            <person name="Soukal P."/>
            <person name="Eme L."/>
            <person name="Dacks J.B."/>
            <person name="Karnkowska A."/>
            <person name="Elias M."/>
            <person name="Hampl V."/>
        </authorList>
    </citation>
    <scope>NUCLEOTIDE SEQUENCE [LARGE SCALE GENOMIC DNA]</scope>
    <source>
        <strain evidence="2">NAU3</strain>
        <tissue evidence="2">Gut</tissue>
    </source>
</reference>
<feature type="region of interest" description="Disordered" evidence="1">
    <location>
        <begin position="1"/>
        <end position="98"/>
    </location>
</feature>
<evidence type="ECO:0000313" key="2">
    <source>
        <dbReference type="EMBL" id="KAK2947048.1"/>
    </source>
</evidence>
<gene>
    <name evidence="2" type="ORF">BLNAU_18050</name>
</gene>
<keyword evidence="3" id="KW-1185">Reference proteome</keyword>
<evidence type="ECO:0000313" key="3">
    <source>
        <dbReference type="Proteomes" id="UP001281761"/>
    </source>
</evidence>
<dbReference type="Proteomes" id="UP001281761">
    <property type="component" value="Unassembled WGS sequence"/>
</dbReference>
<accession>A0ABQ9X5K0</accession>
<name>A0ABQ9X5K0_9EUKA</name>